<evidence type="ECO:0000313" key="1">
    <source>
        <dbReference type="EMBL" id="CAB3991490.1"/>
    </source>
</evidence>
<organism evidence="1 2">
    <name type="scientific">Paramuricea clavata</name>
    <name type="common">Red gorgonian</name>
    <name type="synonym">Violescent sea-whip</name>
    <dbReference type="NCBI Taxonomy" id="317549"/>
    <lineage>
        <taxon>Eukaryota</taxon>
        <taxon>Metazoa</taxon>
        <taxon>Cnidaria</taxon>
        <taxon>Anthozoa</taxon>
        <taxon>Octocorallia</taxon>
        <taxon>Malacalcyonacea</taxon>
        <taxon>Plexauridae</taxon>
        <taxon>Paramuricea</taxon>
    </lineage>
</organism>
<protein>
    <submittedName>
        <fullName evidence="1">Uncharacterized protein</fullName>
    </submittedName>
</protein>
<dbReference type="AlphaFoldDB" id="A0A7D9HRJ7"/>
<reference evidence="1" key="1">
    <citation type="submission" date="2020-04" db="EMBL/GenBank/DDBJ databases">
        <authorList>
            <person name="Alioto T."/>
            <person name="Alioto T."/>
            <person name="Gomez Garrido J."/>
        </authorList>
    </citation>
    <scope>NUCLEOTIDE SEQUENCE</scope>
    <source>
        <strain evidence="1">A484AB</strain>
    </source>
</reference>
<comment type="caution">
    <text evidence="1">The sequence shown here is derived from an EMBL/GenBank/DDBJ whole genome shotgun (WGS) entry which is preliminary data.</text>
</comment>
<sequence length="476" mass="52992">MEFVPQLTKKVSSNRCTSSIQEIEKALAEDSASEIEAIRGCLVRDRDVEEKQVVAGYVNKKRQATDRELGTGDWSCWKRRRKNDLQFMRKRRTSHIINKYCETESHCDDPSLCCHSNICVERGCFGCASDSDCSSGHVCCKKSFPFNQAFCAKDCVGQQCNDNDDCAVGTECCRDGKCINTQSQECFKVQNSSTCKTHADCKVNWVYKYCCGGDTHNIDRTTRRCGFSYCLDKYCETESHCGDPSLCCHSNICIDRGCSGCASDSECSSGHVCCKKSFRFNQGFCAKDCVGQQCNNNDDCAVRVECCRDGKCISAQSQECFKQCKSNSECESGKYCCKKKSVWFWQDRCTETCLGEVCIFDDDCGPPNECCIAGKCNHGCSRCASDSDCTAGLYCCKKRFPNEARRCLAHCTGKSCGTISDCGDQDEICNSNNICAMQETKQNYTDSSPPWHIAVIVIAALLIVVGIPMAIFWCYK</sequence>
<dbReference type="Proteomes" id="UP001152795">
    <property type="component" value="Unassembled WGS sequence"/>
</dbReference>
<name>A0A7D9HRJ7_PARCT</name>
<proteinExistence type="predicted"/>
<keyword evidence="2" id="KW-1185">Reference proteome</keyword>
<gene>
    <name evidence="1" type="ORF">PACLA_8A088276</name>
</gene>
<dbReference type="OrthoDB" id="5990311at2759"/>
<accession>A0A7D9HRJ7</accession>
<dbReference type="EMBL" id="CACRXK020001860">
    <property type="protein sequence ID" value="CAB3991490.1"/>
    <property type="molecule type" value="Genomic_DNA"/>
</dbReference>
<evidence type="ECO:0000313" key="2">
    <source>
        <dbReference type="Proteomes" id="UP001152795"/>
    </source>
</evidence>